<feature type="region of interest" description="Disordered" evidence="2">
    <location>
        <begin position="337"/>
        <end position="373"/>
    </location>
</feature>
<feature type="compositionally biased region" description="Low complexity" evidence="2">
    <location>
        <begin position="67"/>
        <end position="81"/>
    </location>
</feature>
<proteinExistence type="predicted"/>
<dbReference type="PANTHER" id="PTHR47219">
    <property type="entry name" value="RAB GTPASE-ACTIVATING PROTEIN 1-LIKE"/>
    <property type="match status" value="1"/>
</dbReference>
<dbReference type="RefSeq" id="XP_020433422.1">
    <property type="nucleotide sequence ID" value="XM_020576173.1"/>
</dbReference>
<keyword evidence="5" id="KW-1185">Reference proteome</keyword>
<feature type="compositionally biased region" description="Low complexity" evidence="2">
    <location>
        <begin position="12"/>
        <end position="35"/>
    </location>
</feature>
<dbReference type="PANTHER" id="PTHR47219:SF9">
    <property type="entry name" value="GTPASE ACTIVATING PROTEIN AND CENTROSOME-ASSOCIATED, ISOFORM B"/>
    <property type="match status" value="1"/>
</dbReference>
<dbReference type="EMBL" id="ADBJ01000025">
    <property type="protein sequence ID" value="EFA81304.1"/>
    <property type="molecule type" value="Genomic_DNA"/>
</dbReference>
<dbReference type="Proteomes" id="UP000001396">
    <property type="component" value="Unassembled WGS sequence"/>
</dbReference>
<dbReference type="SMART" id="SM00164">
    <property type="entry name" value="TBC"/>
    <property type="match status" value="1"/>
</dbReference>
<dbReference type="SUPFAM" id="SSF47923">
    <property type="entry name" value="Ypt/Rab-GAP domain of gyp1p"/>
    <property type="match status" value="2"/>
</dbReference>
<feature type="compositionally biased region" description="Polar residues" evidence="2">
    <location>
        <begin position="183"/>
        <end position="203"/>
    </location>
</feature>
<dbReference type="Pfam" id="PF00566">
    <property type="entry name" value="RabGAP-TBC"/>
    <property type="match status" value="1"/>
</dbReference>
<feature type="coiled-coil region" evidence="1">
    <location>
        <begin position="913"/>
        <end position="993"/>
    </location>
</feature>
<dbReference type="PROSITE" id="PS50086">
    <property type="entry name" value="TBC_RABGAP"/>
    <property type="match status" value="1"/>
</dbReference>
<dbReference type="InterPro" id="IPR050302">
    <property type="entry name" value="Rab_GAP_TBC_domain"/>
</dbReference>
<dbReference type="GO" id="GO:0031267">
    <property type="term" value="F:small GTPase binding"/>
    <property type="evidence" value="ECO:0007669"/>
    <property type="project" value="TreeGrafter"/>
</dbReference>
<dbReference type="GO" id="GO:0005096">
    <property type="term" value="F:GTPase activator activity"/>
    <property type="evidence" value="ECO:0007669"/>
    <property type="project" value="TreeGrafter"/>
</dbReference>
<dbReference type="Gene3D" id="1.10.8.270">
    <property type="entry name" value="putative rabgap domain of human tbc1 domain family member 14 like domains"/>
    <property type="match status" value="1"/>
</dbReference>
<accession>D3BB97</accession>
<protein>
    <submittedName>
        <fullName evidence="4">RabGAP/TBC domain-containing protein</fullName>
    </submittedName>
</protein>
<dbReference type="InterPro" id="IPR000195">
    <property type="entry name" value="Rab-GAP-TBC_dom"/>
</dbReference>
<evidence type="ECO:0000313" key="5">
    <source>
        <dbReference type="Proteomes" id="UP000001396"/>
    </source>
</evidence>
<feature type="compositionally biased region" description="Low complexity" evidence="2">
    <location>
        <begin position="234"/>
        <end position="260"/>
    </location>
</feature>
<feature type="compositionally biased region" description="Low complexity" evidence="2">
    <location>
        <begin position="48"/>
        <end position="58"/>
    </location>
</feature>
<dbReference type="FunCoup" id="D3BB97">
    <property type="interactions" value="171"/>
</dbReference>
<feature type="region of interest" description="Disordered" evidence="2">
    <location>
        <begin position="162"/>
        <end position="213"/>
    </location>
</feature>
<feature type="compositionally biased region" description="Low complexity" evidence="2">
    <location>
        <begin position="162"/>
        <end position="178"/>
    </location>
</feature>
<feature type="compositionally biased region" description="Low complexity" evidence="2">
    <location>
        <begin position="104"/>
        <end position="116"/>
    </location>
</feature>
<feature type="region of interest" description="Disordered" evidence="2">
    <location>
        <begin position="1"/>
        <end position="124"/>
    </location>
</feature>
<evidence type="ECO:0000256" key="1">
    <source>
        <dbReference type="SAM" id="Coils"/>
    </source>
</evidence>
<dbReference type="Gene3D" id="1.10.472.80">
    <property type="entry name" value="Ypt/Rab-GAP domain of gyp1p, domain 3"/>
    <property type="match status" value="1"/>
</dbReference>
<keyword evidence="1" id="KW-0175">Coiled coil</keyword>
<comment type="caution">
    <text evidence="4">The sequence shown here is derived from an EMBL/GenBank/DDBJ whole genome shotgun (WGS) entry which is preliminary data.</text>
</comment>
<organism evidence="4 5">
    <name type="scientific">Heterostelium pallidum (strain ATCC 26659 / Pp 5 / PN500)</name>
    <name type="common">Cellular slime mold</name>
    <name type="synonym">Polysphondylium pallidum</name>
    <dbReference type="NCBI Taxonomy" id="670386"/>
    <lineage>
        <taxon>Eukaryota</taxon>
        <taxon>Amoebozoa</taxon>
        <taxon>Evosea</taxon>
        <taxon>Eumycetozoa</taxon>
        <taxon>Dictyostelia</taxon>
        <taxon>Acytosteliales</taxon>
        <taxon>Acytosteliaceae</taxon>
        <taxon>Heterostelium</taxon>
    </lineage>
</organism>
<feature type="region of interest" description="Disordered" evidence="2">
    <location>
        <begin position="227"/>
        <end position="312"/>
    </location>
</feature>
<gene>
    <name evidence="4" type="ORF">PPL_05283</name>
</gene>
<feature type="compositionally biased region" description="Low complexity" evidence="2">
    <location>
        <begin position="277"/>
        <end position="307"/>
    </location>
</feature>
<feature type="domain" description="Rab-GAP TBC" evidence="3">
    <location>
        <begin position="540"/>
        <end position="808"/>
    </location>
</feature>
<sequence length="1017" mass="113370">MGDQIVETPVDLNNNNNIKSSSRSNSSSNLLKNSSPRVPRISLSILTGNSNNNSNSGGDSPLESKSRSPLQRTPRSSPSTPKKSKAKMEGTPTNLSQSSGEMTSSSKYSPLSLISPRKNKGKKDKNKLNLLQQQLNESNSTTTSAPTAAATNITITTAAATTNNSNQTTTNNNSNNTNGVGILNSTSSSPYNDDLSSTFNNSSSRDDIESPLSSSITASISTDSLHQASLGCETPPTTAILSPPPSSSSSYTYHPLPSSSEEAVPHDSSTSLLVDETTLNNTTSQPSSTSSTPLLTDQSNRNNQQQQQPPPPQINAAEQLLQQQNNVTTKKRFFSFLSRKPKPPPMSIERKTSPPLPLSSASVTPPQALSTNTTPNLVPITSMSYQQQQQLLQPRRMSASLDSLKTVSPSVTPNYAFSPVVSPVIPPSPLKTSILRNRSNSSSFYSSSGMVGGSISLGSSNSFKKIEYNHLNHTYSSSAVMIHTSMINSPLNPNHINNALGSHTALSIATDATWLMIASNWEEWSEPHYRSTLTKYIYQGIPDRFRQTIWFHLSNMIQQTARIPTCIELSLQYKLERFQPQLTPLSTPSNQTPISTPLIRSQSSSSIIPPAVTSPQQSNNNVVFEQLTTTTTTNHSPLNNSTTCKNHKCFYQSILKHHSEHEEQIDVDIQRSFTDIPDNIRDSYALSLSRVLKAISLYDSEMGYCQGISFVGSILITRVPEEETFHILLRLLEGVMRDFYTVGMMGLKLRLFQLSKFVQDLFPKLHKHLEQIDLDYTIFASPWFMTAFSYHLSEECSVRILDVILLQGVEAFFSVGLAIFQIIEDDLLKCTDSSQAMEYFRCNAKANIDVSTLMDIASRITVSPHQLANFKSQFEALNTKPSIPTEFNPDQQPKEKMKDPNWVVKKYKLKEYINILEEDLAIIKRELHETHKKNEEEKIELVKHLQELSDRESHLIEQKRMSDTNYQMLLQENEELKKKLHKSEECNNFLADQMRVLRSKVTQELWNNNPKNSIQWT</sequence>
<dbReference type="GeneID" id="31360768"/>
<feature type="compositionally biased region" description="Polar residues" evidence="2">
    <location>
        <begin position="359"/>
        <end position="373"/>
    </location>
</feature>
<feature type="compositionally biased region" description="Polar residues" evidence="2">
    <location>
        <begin position="91"/>
        <end position="103"/>
    </location>
</feature>
<evidence type="ECO:0000313" key="4">
    <source>
        <dbReference type="EMBL" id="EFA81304.1"/>
    </source>
</evidence>
<dbReference type="InParanoid" id="D3BB97"/>
<dbReference type="STRING" id="670386.D3BB97"/>
<reference evidence="4 5" key="1">
    <citation type="journal article" date="2011" name="Genome Res.">
        <title>Phylogeny-wide analysis of social amoeba genomes highlights ancient origins for complex intercellular communication.</title>
        <authorList>
            <person name="Heidel A.J."/>
            <person name="Lawal H.M."/>
            <person name="Felder M."/>
            <person name="Schilde C."/>
            <person name="Helps N.R."/>
            <person name="Tunggal B."/>
            <person name="Rivero F."/>
            <person name="John U."/>
            <person name="Schleicher M."/>
            <person name="Eichinger L."/>
            <person name="Platzer M."/>
            <person name="Noegel A.A."/>
            <person name="Schaap P."/>
            <person name="Gloeckner G."/>
        </authorList>
    </citation>
    <scope>NUCLEOTIDE SEQUENCE [LARGE SCALE GENOMIC DNA]</scope>
    <source>
        <strain evidence="5">ATCC 26659 / Pp 5 / PN500</strain>
    </source>
</reference>
<dbReference type="OMA" id="ETFHILL"/>
<evidence type="ECO:0000256" key="2">
    <source>
        <dbReference type="SAM" id="MobiDB-lite"/>
    </source>
</evidence>
<evidence type="ECO:0000259" key="3">
    <source>
        <dbReference type="PROSITE" id="PS50086"/>
    </source>
</evidence>
<dbReference type="AlphaFoldDB" id="D3BB97"/>
<name>D3BB97_HETP5</name>
<dbReference type="InterPro" id="IPR035969">
    <property type="entry name" value="Rab-GAP_TBC_sf"/>
</dbReference>